<keyword evidence="8" id="KW-1185">Reference proteome</keyword>
<dbReference type="EC" id="6.3.2.5" evidence="3"/>
<evidence type="ECO:0000259" key="6">
    <source>
        <dbReference type="Pfam" id="PF04127"/>
    </source>
</evidence>
<dbReference type="PANTHER" id="PTHR14359:SF6">
    <property type="entry name" value="PHOSPHOPANTOTHENOYLCYSTEINE DECARBOXYLASE"/>
    <property type="match status" value="1"/>
</dbReference>
<dbReference type="InterPro" id="IPR005252">
    <property type="entry name" value="CoaBC"/>
</dbReference>
<feature type="region of interest" description="Phosphopantothenoylcysteine decarboxylase" evidence="3">
    <location>
        <begin position="1"/>
        <end position="189"/>
    </location>
</feature>
<sequence length="399" mass="43554">MLQGKKIILGVCGSIAAYKAAMLTRLLIKEGAEVRVIMTEAAKEFITPLTLSTLSKNPVLSEFIKGKTGEWNNHVELGLWADALVVAPATANTIAKMAHGQCDNLLTATYLSARCPVFLVPAMDLDMYQHQSTLVNLAQVRSYGNKIIDAEYGELASGLVGTGRMAEPEHIMASLHDHFSSKGALNGKKVLITAGPTYEMIDPVRFIGNHSSGKMGYALAQKLAEHGAEVTLISGPSKLEVNGHAVNLVKVCSAEDMYRECVKHYPATDIAILAAAVADYTPDEKHQHKLKKKTDQLSINLVKTKDIAAELGKIKRENQINIGFALETENEKENALKKLTSKNFDFIVLNSLQDKGAGFGHDTNKITIIDRNNTQKFELKNKMEVAEDIINSIISKINA</sequence>
<organism evidence="7 8">
    <name type="scientific">Splendidivirga corallicola</name>
    <dbReference type="NCBI Taxonomy" id="3051826"/>
    <lineage>
        <taxon>Bacteria</taxon>
        <taxon>Pseudomonadati</taxon>
        <taxon>Bacteroidota</taxon>
        <taxon>Cytophagia</taxon>
        <taxon>Cytophagales</taxon>
        <taxon>Splendidivirgaceae</taxon>
        <taxon>Splendidivirga</taxon>
    </lineage>
</organism>
<dbReference type="Pfam" id="PF04127">
    <property type="entry name" value="DFP"/>
    <property type="match status" value="1"/>
</dbReference>
<comment type="pathway">
    <text evidence="3 4">Cofactor biosynthesis; coenzyme A biosynthesis; CoA from (R)-pantothenate: step 2/5.</text>
</comment>
<comment type="cofactor">
    <cofactor evidence="3">
        <name>Mg(2+)</name>
        <dbReference type="ChEBI" id="CHEBI:18420"/>
    </cofactor>
</comment>
<feature type="region of interest" description="Phosphopantothenate--cysteine ligase" evidence="3">
    <location>
        <begin position="190"/>
        <end position="399"/>
    </location>
</feature>
<comment type="caution">
    <text evidence="3">Lacks conserved residue(s) required for the propagation of feature annotation.</text>
</comment>
<keyword evidence="3" id="KW-0479">Metal-binding</keyword>
<dbReference type="SUPFAM" id="SSF102645">
    <property type="entry name" value="CoaB-like"/>
    <property type="match status" value="1"/>
</dbReference>
<dbReference type="InterPro" id="IPR035929">
    <property type="entry name" value="CoaB-like_sf"/>
</dbReference>
<dbReference type="Proteomes" id="UP001172082">
    <property type="component" value="Unassembled WGS sequence"/>
</dbReference>
<evidence type="ECO:0000256" key="3">
    <source>
        <dbReference type="HAMAP-Rule" id="MF_02225"/>
    </source>
</evidence>
<comment type="catalytic activity">
    <reaction evidence="3 4">
        <text>N-[(R)-4-phosphopantothenoyl]-L-cysteine + H(+) = (R)-4'-phosphopantetheine + CO2</text>
        <dbReference type="Rhea" id="RHEA:16793"/>
        <dbReference type="ChEBI" id="CHEBI:15378"/>
        <dbReference type="ChEBI" id="CHEBI:16526"/>
        <dbReference type="ChEBI" id="CHEBI:59458"/>
        <dbReference type="ChEBI" id="CHEBI:61723"/>
        <dbReference type="EC" id="4.1.1.36"/>
    </reaction>
</comment>
<dbReference type="EMBL" id="JAUJEA010000001">
    <property type="protein sequence ID" value="MDN5200479.1"/>
    <property type="molecule type" value="Genomic_DNA"/>
</dbReference>
<evidence type="ECO:0000313" key="7">
    <source>
        <dbReference type="EMBL" id="MDN5200479.1"/>
    </source>
</evidence>
<comment type="similarity">
    <text evidence="3 4">In the N-terminal section; belongs to the HFCD (homo-oligomeric flavin containing Cys decarboxylase) superfamily.</text>
</comment>
<comment type="cofactor">
    <cofactor evidence="3">
        <name>FMN</name>
        <dbReference type="ChEBI" id="CHEBI:58210"/>
    </cofactor>
    <text evidence="3">Binds 1 FMN per subunit.</text>
</comment>
<comment type="function">
    <text evidence="3">Catalyzes two sequential steps in the biosynthesis of coenzyme A. In the first step cysteine is conjugated to 4'-phosphopantothenate to form 4-phosphopantothenoylcysteine. In the second step the latter compound is decarboxylated to form 4'-phosphopantotheine.</text>
</comment>
<keyword evidence="3 4" id="KW-0285">Flavoprotein</keyword>
<comment type="caution">
    <text evidence="7">The sequence shown here is derived from an EMBL/GenBank/DDBJ whole genome shotgun (WGS) entry which is preliminary data.</text>
</comment>
<evidence type="ECO:0000313" key="8">
    <source>
        <dbReference type="Proteomes" id="UP001172082"/>
    </source>
</evidence>
<feature type="domain" description="Flavoprotein" evidence="5">
    <location>
        <begin position="5"/>
        <end position="178"/>
    </location>
</feature>
<dbReference type="InterPro" id="IPR007085">
    <property type="entry name" value="DNA/pantothenate-metab_flavo_C"/>
</dbReference>
<accession>A0ABT8KIG2</accession>
<keyword evidence="3" id="KW-0460">Magnesium</keyword>
<comment type="catalytic activity">
    <reaction evidence="3 4">
        <text>(R)-4'-phosphopantothenate + L-cysteine + CTP = N-[(R)-4-phosphopantothenoyl]-L-cysteine + CMP + diphosphate + H(+)</text>
        <dbReference type="Rhea" id="RHEA:19397"/>
        <dbReference type="ChEBI" id="CHEBI:10986"/>
        <dbReference type="ChEBI" id="CHEBI:15378"/>
        <dbReference type="ChEBI" id="CHEBI:33019"/>
        <dbReference type="ChEBI" id="CHEBI:35235"/>
        <dbReference type="ChEBI" id="CHEBI:37563"/>
        <dbReference type="ChEBI" id="CHEBI:59458"/>
        <dbReference type="ChEBI" id="CHEBI:60377"/>
        <dbReference type="EC" id="6.3.2.5"/>
    </reaction>
</comment>
<evidence type="ECO:0000259" key="5">
    <source>
        <dbReference type="Pfam" id="PF02441"/>
    </source>
</evidence>
<dbReference type="Pfam" id="PF02441">
    <property type="entry name" value="Flavoprotein"/>
    <property type="match status" value="1"/>
</dbReference>
<keyword evidence="3 4" id="KW-0436">Ligase</keyword>
<evidence type="ECO:0000256" key="4">
    <source>
        <dbReference type="RuleBase" id="RU364078"/>
    </source>
</evidence>
<feature type="binding site" evidence="3">
    <location>
        <position position="289"/>
    </location>
    <ligand>
        <name>CTP</name>
        <dbReference type="ChEBI" id="CHEBI:37563"/>
    </ligand>
</feature>
<feature type="binding site" evidence="3">
    <location>
        <position position="279"/>
    </location>
    <ligand>
        <name>CTP</name>
        <dbReference type="ChEBI" id="CHEBI:37563"/>
    </ligand>
</feature>
<dbReference type="Gene3D" id="3.40.50.1950">
    <property type="entry name" value="Flavin prenyltransferase-like"/>
    <property type="match status" value="1"/>
</dbReference>
<dbReference type="RefSeq" id="WP_346750502.1">
    <property type="nucleotide sequence ID" value="NZ_JAUJEA010000001.1"/>
</dbReference>
<dbReference type="InterPro" id="IPR036551">
    <property type="entry name" value="Flavin_trans-like"/>
</dbReference>
<dbReference type="NCBIfam" id="TIGR00521">
    <property type="entry name" value="coaBC_dfp"/>
    <property type="match status" value="1"/>
</dbReference>
<keyword evidence="1 3" id="KW-0210">Decarboxylase</keyword>
<dbReference type="HAMAP" id="MF_02225">
    <property type="entry name" value="CoaBC"/>
    <property type="match status" value="1"/>
</dbReference>
<comment type="pathway">
    <text evidence="3 4">Cofactor biosynthesis; coenzyme A biosynthesis; CoA from (R)-pantothenate: step 3/5.</text>
</comment>
<protein>
    <recommendedName>
        <fullName evidence="3">Coenzyme A biosynthesis bifunctional protein CoaBC</fullName>
    </recommendedName>
    <alternativeName>
        <fullName evidence="3">DNA/pantothenate metabolism flavoprotein</fullName>
    </alternativeName>
    <alternativeName>
        <fullName evidence="3">Phosphopantothenoylcysteine synthetase/decarboxylase</fullName>
        <shortName evidence="3">PPCS-PPCDC</shortName>
    </alternativeName>
    <domain>
        <recommendedName>
            <fullName evidence="3">Phosphopantothenoylcysteine decarboxylase</fullName>
            <shortName evidence="3">PPC decarboxylase</shortName>
            <shortName evidence="3">PPC-DC</shortName>
            <ecNumber evidence="3">4.1.1.36</ecNumber>
        </recommendedName>
        <alternativeName>
            <fullName evidence="3">CoaC</fullName>
        </alternativeName>
    </domain>
    <domain>
        <recommendedName>
            <fullName evidence="3">Phosphopantothenate--cysteine ligase</fullName>
            <ecNumber evidence="3">6.3.2.5</ecNumber>
        </recommendedName>
        <alternativeName>
            <fullName evidence="3">CoaB</fullName>
        </alternativeName>
        <alternativeName>
            <fullName evidence="3">Phosphopantothenoylcysteine synthetase</fullName>
            <shortName evidence="3">PPC synthetase</shortName>
            <shortName evidence="3">PPC-S</shortName>
        </alternativeName>
    </domain>
</protein>
<keyword evidence="2 3" id="KW-0456">Lyase</keyword>
<feature type="binding site" evidence="3">
    <location>
        <position position="342"/>
    </location>
    <ligand>
        <name>CTP</name>
        <dbReference type="ChEBI" id="CHEBI:37563"/>
    </ligand>
</feature>
<evidence type="ECO:0000256" key="2">
    <source>
        <dbReference type="ARBA" id="ARBA00023239"/>
    </source>
</evidence>
<dbReference type="GO" id="GO:0004632">
    <property type="term" value="F:phosphopantothenate--cysteine ligase activity"/>
    <property type="evidence" value="ECO:0007669"/>
    <property type="project" value="UniProtKB-EC"/>
</dbReference>
<dbReference type="SUPFAM" id="SSF52507">
    <property type="entry name" value="Homo-oligomeric flavin-containing Cys decarboxylases, HFCD"/>
    <property type="match status" value="1"/>
</dbReference>
<gene>
    <name evidence="3 7" type="primary">coaBC</name>
    <name evidence="7" type="ORF">QQ008_03880</name>
</gene>
<dbReference type="GO" id="GO:0004633">
    <property type="term" value="F:phosphopantothenoylcysteine decarboxylase activity"/>
    <property type="evidence" value="ECO:0007669"/>
    <property type="project" value="UniProtKB-EC"/>
</dbReference>
<comment type="function">
    <text evidence="4">Catalyzes two steps in the biosynthesis of coenzyme A. In the first step cysteine is conjugated to 4'-phosphopantothenate to form 4-phosphopantothenoylcysteine, in the latter compound is decarboxylated to form 4'-phosphopantotheine.</text>
</comment>
<proteinExistence type="inferred from homology"/>
<dbReference type="InterPro" id="IPR003382">
    <property type="entry name" value="Flavoprotein"/>
</dbReference>
<dbReference type="EC" id="4.1.1.36" evidence="3"/>
<dbReference type="Gene3D" id="3.40.50.10300">
    <property type="entry name" value="CoaB-like"/>
    <property type="match status" value="1"/>
</dbReference>
<reference evidence="7" key="1">
    <citation type="submission" date="2023-06" db="EMBL/GenBank/DDBJ databases">
        <title>Genomic of Parafulvivirga corallium.</title>
        <authorList>
            <person name="Wang G."/>
        </authorList>
    </citation>
    <scope>NUCLEOTIDE SEQUENCE</scope>
    <source>
        <strain evidence="7">BMA10</strain>
    </source>
</reference>
<evidence type="ECO:0000256" key="1">
    <source>
        <dbReference type="ARBA" id="ARBA00022793"/>
    </source>
</evidence>
<feature type="binding site" evidence="3">
    <location>
        <position position="338"/>
    </location>
    <ligand>
        <name>CTP</name>
        <dbReference type="ChEBI" id="CHEBI:37563"/>
    </ligand>
</feature>
<feature type="binding site" evidence="3">
    <location>
        <position position="324"/>
    </location>
    <ligand>
        <name>CTP</name>
        <dbReference type="ChEBI" id="CHEBI:37563"/>
    </ligand>
</feature>
<name>A0ABT8KIG2_9BACT</name>
<dbReference type="PANTHER" id="PTHR14359">
    <property type="entry name" value="HOMO-OLIGOMERIC FLAVIN CONTAINING CYS DECARBOXYLASE FAMILY"/>
    <property type="match status" value="1"/>
</dbReference>
<keyword evidence="3 4" id="KW-0288">FMN</keyword>
<keyword evidence="3" id="KW-0511">Multifunctional enzyme</keyword>
<feature type="domain" description="DNA/pantothenate metabolism flavoprotein C-terminal" evidence="6">
    <location>
        <begin position="185"/>
        <end position="394"/>
    </location>
</feature>
<comment type="similarity">
    <text evidence="3 4">In the C-terminal section; belongs to the PPC synthetase family.</text>
</comment>